<dbReference type="PANTHER" id="PTHR34387">
    <property type="entry name" value="SLR1258 PROTEIN"/>
    <property type="match status" value="1"/>
</dbReference>
<dbReference type="GO" id="GO:0006974">
    <property type="term" value="P:DNA damage response"/>
    <property type="evidence" value="ECO:0007669"/>
    <property type="project" value="TreeGrafter"/>
</dbReference>
<name>A0AAX0HAV4_CAMFE</name>
<organism evidence="2 3">
    <name type="scientific">Campylobacter fetus subsp. testudinum</name>
    <dbReference type="NCBI Taxonomy" id="1507806"/>
    <lineage>
        <taxon>Bacteria</taxon>
        <taxon>Pseudomonadati</taxon>
        <taxon>Campylobacterota</taxon>
        <taxon>Epsilonproteobacteria</taxon>
        <taxon>Campylobacterales</taxon>
        <taxon>Campylobacteraceae</taxon>
        <taxon>Campylobacter</taxon>
    </lineage>
</organism>
<reference evidence="2 3" key="1">
    <citation type="journal article" date="2016" name="Genome Biol. Evol.">
        <title>Comparative Genomics of Campylobacter fetus from Reptiles and Mammals Reveals Divergent Evolution in Host-Associated Lineages.</title>
        <authorList>
            <person name="Gilbert M.J."/>
            <person name="Miller W.G."/>
            <person name="Yee E."/>
            <person name="Zomer A.L."/>
            <person name="van der Graaf-van Bloois L."/>
            <person name="Fitzgerald C."/>
            <person name="Forbes K.J."/>
            <person name="Meric G."/>
            <person name="Sheppard S.K."/>
            <person name="Wagenaar J.A."/>
            <person name="Duim B."/>
        </authorList>
    </citation>
    <scope>NUCLEOTIDE SEQUENCE [LARGE SCALE GENOMIC DNA]</scope>
    <source>
        <strain evidence="2 3">12S02225-3</strain>
    </source>
</reference>
<proteinExistence type="predicted"/>
<accession>A0AAX0HAV4</accession>
<dbReference type="Pfam" id="PF04402">
    <property type="entry name" value="SIMPL"/>
    <property type="match status" value="1"/>
</dbReference>
<dbReference type="InterPro" id="IPR007497">
    <property type="entry name" value="SIMPL/DUF541"/>
</dbReference>
<protein>
    <recommendedName>
        <fullName evidence="4">SIMPL domain-containing protein</fullName>
    </recommendedName>
</protein>
<sequence>MQTDKNLTFLSASIVIAAVILAIGFSTIVKSERSVSVRGLAEKEVLADLAVWQMSFSVGDNDLVELQKKVLEKTKIAENFLNKRGLNAGDYTIQAPSITDNSINPYMDSQKIRYTYIAKATLLIRTNKIAEIKQAQRESLELASDNIAISQDYENRIAFEFTKLNDIKPQMIAEATKNAKLAAEQFATLSGSEVGKIKKATQGLFSIENAAIGLEEKKNIRVVTQVEYLLK</sequence>
<dbReference type="Proteomes" id="UP000093100">
    <property type="component" value="Unassembled WGS sequence"/>
</dbReference>
<evidence type="ECO:0000313" key="3">
    <source>
        <dbReference type="Proteomes" id="UP000093100"/>
    </source>
</evidence>
<evidence type="ECO:0008006" key="4">
    <source>
        <dbReference type="Google" id="ProtNLM"/>
    </source>
</evidence>
<evidence type="ECO:0000313" key="2">
    <source>
        <dbReference type="EMBL" id="OCR90598.1"/>
    </source>
</evidence>
<dbReference type="PIRSF" id="PIRSF029033">
    <property type="entry name" value="UCP029033"/>
    <property type="match status" value="1"/>
</dbReference>
<dbReference type="AlphaFoldDB" id="A0AAX0HAV4"/>
<evidence type="ECO:0000256" key="1">
    <source>
        <dbReference type="SAM" id="Phobius"/>
    </source>
</evidence>
<dbReference type="EMBL" id="LFLK01000005">
    <property type="protein sequence ID" value="OCR90598.1"/>
    <property type="molecule type" value="Genomic_DNA"/>
</dbReference>
<dbReference type="RefSeq" id="WP_065839312.1">
    <property type="nucleotide sequence ID" value="NZ_CP027287.1"/>
</dbReference>
<dbReference type="InterPro" id="IPR016907">
    <property type="entry name" value="UCP029033"/>
</dbReference>
<keyword evidence="1" id="KW-0812">Transmembrane</keyword>
<feature type="transmembrane region" description="Helical" evidence="1">
    <location>
        <begin position="7"/>
        <end position="29"/>
    </location>
</feature>
<comment type="caution">
    <text evidence="2">The sequence shown here is derived from an EMBL/GenBank/DDBJ whole genome shotgun (WGS) entry which is preliminary data.</text>
</comment>
<keyword evidence="1" id="KW-1133">Transmembrane helix</keyword>
<gene>
    <name evidence="2" type="ORF">CFT12S02225_06090</name>
</gene>
<keyword evidence="1" id="KW-0472">Membrane</keyword>
<dbReference type="PANTHER" id="PTHR34387:SF2">
    <property type="entry name" value="SLR1258 PROTEIN"/>
    <property type="match status" value="1"/>
</dbReference>
<dbReference type="InterPro" id="IPR052022">
    <property type="entry name" value="26kDa_periplasmic_antigen"/>
</dbReference>